<keyword evidence="2" id="KW-1185">Reference proteome</keyword>
<sequence length="94" mass="10458">MDAVLTVRLDPAVKSQGSAVMERLGTTPSKAVRELFDFAVRNDALPFGDAHASSQEEIARRIAAFDRCHTKKPLALTDDELRDERLRSRYGLDA</sequence>
<dbReference type="InterPro" id="IPR007337">
    <property type="entry name" value="RelB/DinJ"/>
</dbReference>
<gene>
    <name evidence="1" type="ORF">VIN30_03720</name>
</gene>
<dbReference type="Proteomes" id="UP001349994">
    <property type="component" value="Unassembled WGS sequence"/>
</dbReference>
<organism evidence="1 2">
    <name type="scientific">Adlercreutzia wanghongyangiae</name>
    <dbReference type="NCBI Taxonomy" id="3111451"/>
    <lineage>
        <taxon>Bacteria</taxon>
        <taxon>Bacillati</taxon>
        <taxon>Actinomycetota</taxon>
        <taxon>Coriobacteriia</taxon>
        <taxon>Eggerthellales</taxon>
        <taxon>Eggerthellaceae</taxon>
        <taxon>Adlercreutzia</taxon>
    </lineage>
</organism>
<name>A0ABU6IGH2_9ACTN</name>
<dbReference type="Gene3D" id="1.10.1220.10">
    <property type="entry name" value="Met repressor-like"/>
    <property type="match status" value="1"/>
</dbReference>
<reference evidence="1 2" key="1">
    <citation type="submission" date="2024-01" db="EMBL/GenBank/DDBJ databases">
        <title>novel species in genus Adlercreutzia.</title>
        <authorList>
            <person name="Liu X."/>
        </authorList>
    </citation>
    <scope>NUCLEOTIDE SEQUENCE [LARGE SCALE GENOMIC DNA]</scope>
    <source>
        <strain evidence="1 2">R7</strain>
    </source>
</reference>
<dbReference type="InterPro" id="IPR013321">
    <property type="entry name" value="Arc_rbn_hlx_hlx"/>
</dbReference>
<protein>
    <submittedName>
        <fullName evidence="1">Type II toxin-antitoxin system RelB/DinJ family antitoxin</fullName>
    </submittedName>
</protein>
<dbReference type="EMBL" id="JAYMFF010000006">
    <property type="protein sequence ID" value="MEC4175553.1"/>
    <property type="molecule type" value="Genomic_DNA"/>
</dbReference>
<proteinExistence type="predicted"/>
<dbReference type="Pfam" id="PF04221">
    <property type="entry name" value="RelB"/>
    <property type="match status" value="1"/>
</dbReference>
<dbReference type="RefSeq" id="WP_326423809.1">
    <property type="nucleotide sequence ID" value="NZ_JAYMFF010000006.1"/>
</dbReference>
<evidence type="ECO:0000313" key="1">
    <source>
        <dbReference type="EMBL" id="MEC4175553.1"/>
    </source>
</evidence>
<accession>A0ABU6IGH2</accession>
<evidence type="ECO:0000313" key="2">
    <source>
        <dbReference type="Proteomes" id="UP001349994"/>
    </source>
</evidence>
<comment type="caution">
    <text evidence="1">The sequence shown here is derived from an EMBL/GenBank/DDBJ whole genome shotgun (WGS) entry which is preliminary data.</text>
</comment>